<accession>A0A8S3TJE9</accession>
<evidence type="ECO:0000313" key="2">
    <source>
        <dbReference type="EMBL" id="CAG2233654.1"/>
    </source>
</evidence>
<keyword evidence="3" id="KW-1185">Reference proteome</keyword>
<evidence type="ECO:0000313" key="3">
    <source>
        <dbReference type="Proteomes" id="UP000683360"/>
    </source>
</evidence>
<sequence>MDDVASSTSQAVHENAIPHITALKLSTHIQDQFSRASTSSTATKGNTSQDDESHLESTDGNGITSSGMYSISINQPLLRHDFPLMTELASKLSPNMTRRPKDAETTFVGMPKRTKRVMSFLKRRQKEKEEGKEPLNKIGKPCGAGAVIYTEDHIRTSLKRPVASRGSILLAEQEAIRIVLEQYIYTFRESDSQTTFDIFLSTGRQLTTSTLSDIKESIGTGPS</sequence>
<feature type="compositionally biased region" description="Polar residues" evidence="1">
    <location>
        <begin position="34"/>
        <end position="48"/>
    </location>
</feature>
<dbReference type="Proteomes" id="UP000683360">
    <property type="component" value="Unassembled WGS sequence"/>
</dbReference>
<dbReference type="AlphaFoldDB" id="A0A8S3TJE9"/>
<proteinExistence type="predicted"/>
<dbReference type="OrthoDB" id="10481990at2759"/>
<protein>
    <submittedName>
        <fullName evidence="2">Uncharacterized protein</fullName>
    </submittedName>
</protein>
<gene>
    <name evidence="2" type="ORF">MEDL_46321</name>
</gene>
<reference evidence="2" key="1">
    <citation type="submission" date="2021-03" db="EMBL/GenBank/DDBJ databases">
        <authorList>
            <person name="Bekaert M."/>
        </authorList>
    </citation>
    <scope>NUCLEOTIDE SEQUENCE</scope>
</reference>
<name>A0A8S3TJE9_MYTED</name>
<evidence type="ECO:0000256" key="1">
    <source>
        <dbReference type="SAM" id="MobiDB-lite"/>
    </source>
</evidence>
<comment type="caution">
    <text evidence="2">The sequence shown here is derived from an EMBL/GenBank/DDBJ whole genome shotgun (WGS) entry which is preliminary data.</text>
</comment>
<feature type="region of interest" description="Disordered" evidence="1">
    <location>
        <begin position="34"/>
        <end position="66"/>
    </location>
</feature>
<dbReference type="EMBL" id="CAJPWZ010002214">
    <property type="protein sequence ID" value="CAG2233654.1"/>
    <property type="molecule type" value="Genomic_DNA"/>
</dbReference>
<organism evidence="2 3">
    <name type="scientific">Mytilus edulis</name>
    <name type="common">Blue mussel</name>
    <dbReference type="NCBI Taxonomy" id="6550"/>
    <lineage>
        <taxon>Eukaryota</taxon>
        <taxon>Metazoa</taxon>
        <taxon>Spiralia</taxon>
        <taxon>Lophotrochozoa</taxon>
        <taxon>Mollusca</taxon>
        <taxon>Bivalvia</taxon>
        <taxon>Autobranchia</taxon>
        <taxon>Pteriomorphia</taxon>
        <taxon>Mytilida</taxon>
        <taxon>Mytiloidea</taxon>
        <taxon>Mytilidae</taxon>
        <taxon>Mytilinae</taxon>
        <taxon>Mytilus</taxon>
    </lineage>
</organism>